<organism evidence="3 4">
    <name type="scientific">Ralstonia pickettii</name>
    <name type="common">Burkholderia pickettii</name>
    <dbReference type="NCBI Taxonomy" id="329"/>
    <lineage>
        <taxon>Bacteria</taxon>
        <taxon>Pseudomonadati</taxon>
        <taxon>Pseudomonadota</taxon>
        <taxon>Betaproteobacteria</taxon>
        <taxon>Burkholderiales</taxon>
        <taxon>Burkholderiaceae</taxon>
        <taxon>Ralstonia</taxon>
    </lineage>
</organism>
<feature type="domain" description="Pyridoxamine 5'-phosphate oxidase N-terminal" evidence="2">
    <location>
        <begin position="43"/>
        <end position="164"/>
    </location>
</feature>
<gene>
    <name evidence="3" type="ORF">C0Q88_10355</name>
</gene>
<comment type="caution">
    <text evidence="3">The sequence shown here is derived from an EMBL/GenBank/DDBJ whole genome shotgun (WGS) entry which is preliminary data.</text>
</comment>
<accession>A0A2N4TRV5</accession>
<dbReference type="PANTHER" id="PTHR42815:SF2">
    <property type="entry name" value="FAD-BINDING, PUTATIVE (AFU_ORTHOLOGUE AFUA_6G07600)-RELATED"/>
    <property type="match status" value="1"/>
</dbReference>
<dbReference type="SUPFAM" id="SSF50475">
    <property type="entry name" value="FMN-binding split barrel"/>
    <property type="match status" value="1"/>
</dbReference>
<dbReference type="AlphaFoldDB" id="A0A2N4TRV5"/>
<feature type="coiled-coil region" evidence="1">
    <location>
        <begin position="175"/>
        <end position="209"/>
    </location>
</feature>
<dbReference type="EMBL" id="PKQE01000002">
    <property type="protein sequence ID" value="PLC42369.1"/>
    <property type="molecule type" value="Genomic_DNA"/>
</dbReference>
<sequence>MNQKAYPSDIAFTSTVKAMQTQHGSRELYAGVEQGRGWHTTITPDCAAFIHQQTSVFLATANAAGQPYIQHRGGPRGFLHVLDAKAIAFADFAGNQQFITLGNLADNPKAYFFMIDYARRRRIKFWGTAAVSEDAQLLERLADKDYKAKPERVIVFTVEAWDMNCPQHIPKRFDADDVRKVLEEKDERIRRLEEEVRELRGQAARAGAQE</sequence>
<protein>
    <submittedName>
        <fullName evidence="3">Pyridoxamine 5'-phosphate oxidase</fullName>
    </submittedName>
</protein>
<dbReference type="PANTHER" id="PTHR42815">
    <property type="entry name" value="FAD-BINDING, PUTATIVE (AFU_ORTHOLOGUE AFUA_6G07600)-RELATED"/>
    <property type="match status" value="1"/>
</dbReference>
<dbReference type="Gene3D" id="2.30.110.10">
    <property type="entry name" value="Electron Transport, Fmn-binding Protein, Chain A"/>
    <property type="match status" value="1"/>
</dbReference>
<dbReference type="InterPro" id="IPR012349">
    <property type="entry name" value="Split_barrel_FMN-bd"/>
</dbReference>
<dbReference type="OrthoDB" id="544091at2"/>
<reference evidence="3 4" key="1">
    <citation type="submission" date="2017-12" db="EMBL/GenBank/DDBJ databases">
        <title>Draft genome sequence of Ralstonia pickettii 52.</title>
        <authorList>
            <person name="Zheng B."/>
        </authorList>
    </citation>
    <scope>NUCLEOTIDE SEQUENCE [LARGE SCALE GENOMIC DNA]</scope>
    <source>
        <strain evidence="3 4">52</strain>
    </source>
</reference>
<evidence type="ECO:0000313" key="3">
    <source>
        <dbReference type="EMBL" id="PLC42369.1"/>
    </source>
</evidence>
<keyword evidence="1" id="KW-0175">Coiled coil</keyword>
<evidence type="ECO:0000313" key="4">
    <source>
        <dbReference type="Proteomes" id="UP000234456"/>
    </source>
</evidence>
<dbReference type="InterPro" id="IPR011576">
    <property type="entry name" value="Pyridox_Oxase_N"/>
</dbReference>
<evidence type="ECO:0000256" key="1">
    <source>
        <dbReference type="SAM" id="Coils"/>
    </source>
</evidence>
<dbReference type="Proteomes" id="UP000234456">
    <property type="component" value="Unassembled WGS sequence"/>
</dbReference>
<name>A0A2N4TRV5_RALPI</name>
<dbReference type="Pfam" id="PF01243">
    <property type="entry name" value="PNPOx_N"/>
    <property type="match status" value="1"/>
</dbReference>
<evidence type="ECO:0000259" key="2">
    <source>
        <dbReference type="Pfam" id="PF01243"/>
    </source>
</evidence>
<dbReference type="RefSeq" id="WP_102065469.1">
    <property type="nucleotide sequence ID" value="NZ_PKQE01000002.1"/>
</dbReference>
<proteinExistence type="predicted"/>